<gene>
    <name evidence="1" type="ORF">NZD89_28495</name>
</gene>
<accession>A0ABY6ZPP0</accession>
<dbReference type="RefSeq" id="WP_268008672.1">
    <property type="nucleotide sequence ID" value="NZ_BSUT01000003.1"/>
</dbReference>
<keyword evidence="2" id="KW-1185">Reference proteome</keyword>
<protein>
    <recommendedName>
        <fullName evidence="3">DUF2922 domain-containing protein</fullName>
    </recommendedName>
</protein>
<evidence type="ECO:0000313" key="2">
    <source>
        <dbReference type="Proteomes" id="UP001164761"/>
    </source>
</evidence>
<evidence type="ECO:0008006" key="3">
    <source>
        <dbReference type="Google" id="ProtNLM"/>
    </source>
</evidence>
<name>A0ABY6ZPP0_9BACL</name>
<proteinExistence type="predicted"/>
<dbReference type="Proteomes" id="UP001164761">
    <property type="component" value="Plasmid unnamed1"/>
</dbReference>
<evidence type="ECO:0000313" key="1">
    <source>
        <dbReference type="EMBL" id="WAH44799.1"/>
    </source>
</evidence>
<sequence>MQVTIIEGENTDKALEMAYNIFRNAVLSGRVKLPNDCRIKLTDKERIIKSPVSAEGANTG</sequence>
<reference evidence="1" key="1">
    <citation type="submission" date="2022-08" db="EMBL/GenBank/DDBJ databases">
        <title>Alicyclobacillus fastidiosus DSM 17978, complete genome.</title>
        <authorList>
            <person name="Wang Q."/>
            <person name="Cai R."/>
            <person name="Wang Z."/>
        </authorList>
    </citation>
    <scope>NUCLEOTIDE SEQUENCE</scope>
    <source>
        <strain evidence="1">DSM 17978</strain>
        <plasmid evidence="1">unnamed1</plasmid>
    </source>
</reference>
<geneLocation type="plasmid" evidence="1 2">
    <name>unnamed1</name>
</geneLocation>
<keyword evidence="1" id="KW-0614">Plasmid</keyword>
<organism evidence="1 2">
    <name type="scientific">Alicyclobacillus fastidiosus</name>
    <dbReference type="NCBI Taxonomy" id="392011"/>
    <lineage>
        <taxon>Bacteria</taxon>
        <taxon>Bacillati</taxon>
        <taxon>Bacillota</taxon>
        <taxon>Bacilli</taxon>
        <taxon>Bacillales</taxon>
        <taxon>Alicyclobacillaceae</taxon>
        <taxon>Alicyclobacillus</taxon>
    </lineage>
</organism>
<dbReference type="EMBL" id="CP104068">
    <property type="protein sequence ID" value="WAH44799.1"/>
    <property type="molecule type" value="Genomic_DNA"/>
</dbReference>